<feature type="domain" description="Restriction endonuclease type I HsdR N-terminal" evidence="8">
    <location>
        <begin position="49"/>
        <end position="91"/>
    </location>
</feature>
<organism evidence="9 10">
    <name type="scientific">Microcystis aeruginosa Ma_QC_Ch_20071001_S25D</name>
    <dbReference type="NCBI Taxonomy" id="2486250"/>
    <lineage>
        <taxon>Bacteria</taxon>
        <taxon>Bacillati</taxon>
        <taxon>Cyanobacteriota</taxon>
        <taxon>Cyanophyceae</taxon>
        <taxon>Oscillatoriophycideae</taxon>
        <taxon>Chroococcales</taxon>
        <taxon>Microcystaceae</taxon>
        <taxon>Microcystis</taxon>
    </lineage>
</organism>
<keyword evidence="2 9" id="KW-0489">Methyltransferase</keyword>
<dbReference type="PROSITE" id="PS00092">
    <property type="entry name" value="N6_MTASE"/>
    <property type="match status" value="1"/>
</dbReference>
<evidence type="ECO:0000256" key="4">
    <source>
        <dbReference type="ARBA" id="ARBA00022691"/>
    </source>
</evidence>
<proteinExistence type="predicted"/>
<dbReference type="AlphaFoldDB" id="A0A552FEV1"/>
<dbReference type="InterPro" id="IPR003356">
    <property type="entry name" value="DNA_methylase_A-5"/>
</dbReference>
<dbReference type="EMBL" id="SFBE01000347">
    <property type="protein sequence ID" value="TRU45257.1"/>
    <property type="molecule type" value="Genomic_DNA"/>
</dbReference>
<dbReference type="GO" id="GO:0005524">
    <property type="term" value="F:ATP binding"/>
    <property type="evidence" value="ECO:0007669"/>
    <property type="project" value="UniProtKB-KW"/>
</dbReference>
<dbReference type="PANTHER" id="PTHR42933">
    <property type="entry name" value="SLR6095 PROTEIN"/>
    <property type="match status" value="1"/>
</dbReference>
<dbReference type="PANTHER" id="PTHR42933:SF3">
    <property type="entry name" value="TYPE I RESTRICTION ENZYME MJAVIII METHYLASE SUBUNIT"/>
    <property type="match status" value="1"/>
</dbReference>
<feature type="domain" description="DNA methylase adenine-specific" evidence="7">
    <location>
        <begin position="272"/>
        <end position="528"/>
    </location>
</feature>
<name>A0A552FEV1_MICAE</name>
<keyword evidence="3 9" id="KW-0808">Transferase</keyword>
<evidence type="ECO:0000256" key="6">
    <source>
        <dbReference type="ARBA" id="ARBA00047942"/>
    </source>
</evidence>
<dbReference type="GO" id="GO:0003677">
    <property type="term" value="F:DNA binding"/>
    <property type="evidence" value="ECO:0007669"/>
    <property type="project" value="UniProtKB-KW"/>
</dbReference>
<evidence type="ECO:0000256" key="2">
    <source>
        <dbReference type="ARBA" id="ARBA00022603"/>
    </source>
</evidence>
<dbReference type="GO" id="GO:0008170">
    <property type="term" value="F:N-methyltransferase activity"/>
    <property type="evidence" value="ECO:0007669"/>
    <property type="project" value="InterPro"/>
</dbReference>
<evidence type="ECO:0000256" key="1">
    <source>
        <dbReference type="ARBA" id="ARBA00011900"/>
    </source>
</evidence>
<dbReference type="InterPro" id="IPR007409">
    <property type="entry name" value="Restrct_endonuc_type1_HsdR_N"/>
</dbReference>
<sequence>MSKKRAESRSRYYIREQAQKRGWNLQHPSRGGNCLEEQEIINHFPDIGLGLERPDFLFSVNGIPTVVIEAKNTADKIDQAISEAIGYAETINSNSKYEIKIAVGAAGEETHGFAVEVRYLKSNEWKPLISNGFEITTIPSKREVDTALLADNATTNVEVPSVLEFIDAAIELSNILRKAKVEAPLRPKVIGALTLALYQGDVDKSPDDSLSSINMLLEAAIEESVDLSPDKKTRLAESLKLLGADYERLNPYIAKIVHLLRGLNIRAVLQTDTDFLGLFYEAFLRYGYDNNALGIVFTPRHITRFCAELIEVNPTDKVIDIACGTGGFLVAAFDMMMSKAHGTQAIQKVKRSLYGFDTNPTIWALATLNMFFRGDGKTHIENQSCFDESSKRSIEDKFNKAFLNPPFSQEGEPERDFIDLSMASLEPEGVLAVVVKAGIFADDDNKIWRREFTRNHTVLGMISLPEDLFYPTAAPTSIILAKAHIPHPNNEQVFMSRIWNDGFEKLKGKRVEIDGSQLPDTVDCFKSFLVGEAIVSDNCTIIPSSNILDGNEWSPQQWLPQPIETEEALKKYEDNVRLSLYRAVAAIPDLSEVVLDSFTSDWNEFKDYECGLTANVNIFFDVKNGKSTGEKNYREGDVPYISSGDLTNSIIRLVASEQSELFEEGGITVTAFGQAYVQPWPFMARGNGGSSVRVLIPKYKMSFNELVWFASQINAQRWRFFYGRMSIKSRLERLEITSPQDGILDTGKNIKEKIIEFKEGLYRLSGA</sequence>
<dbReference type="InterPro" id="IPR029063">
    <property type="entry name" value="SAM-dependent_MTases_sf"/>
</dbReference>
<dbReference type="GO" id="GO:0032259">
    <property type="term" value="P:methylation"/>
    <property type="evidence" value="ECO:0007669"/>
    <property type="project" value="UniProtKB-KW"/>
</dbReference>
<dbReference type="GO" id="GO:0009007">
    <property type="term" value="F:site-specific DNA-methyltransferase (adenine-specific) activity"/>
    <property type="evidence" value="ECO:0007669"/>
    <property type="project" value="UniProtKB-EC"/>
</dbReference>
<dbReference type="GO" id="GO:0009307">
    <property type="term" value="P:DNA restriction-modification system"/>
    <property type="evidence" value="ECO:0007669"/>
    <property type="project" value="UniProtKB-KW"/>
</dbReference>
<dbReference type="EC" id="2.1.1.72" evidence="1"/>
<dbReference type="InterPro" id="IPR002052">
    <property type="entry name" value="DNA_methylase_N6_adenine_CS"/>
</dbReference>
<dbReference type="Gene3D" id="3.40.50.150">
    <property type="entry name" value="Vaccinia Virus protein VP39"/>
    <property type="match status" value="1"/>
</dbReference>
<dbReference type="Pfam" id="PF04313">
    <property type="entry name" value="HSDR_N"/>
    <property type="match status" value="1"/>
</dbReference>
<comment type="caution">
    <text evidence="9">The sequence shown here is derived from an EMBL/GenBank/DDBJ whole genome shotgun (WGS) entry which is preliminary data.</text>
</comment>
<dbReference type="PRINTS" id="PR00507">
    <property type="entry name" value="N12N6MTFRASE"/>
</dbReference>
<evidence type="ECO:0000256" key="3">
    <source>
        <dbReference type="ARBA" id="ARBA00022679"/>
    </source>
</evidence>
<dbReference type="InterPro" id="IPR051537">
    <property type="entry name" value="DNA_Adenine_Mtase"/>
</dbReference>
<dbReference type="Pfam" id="PF02384">
    <property type="entry name" value="N6_Mtase"/>
    <property type="match status" value="1"/>
</dbReference>
<dbReference type="Gene3D" id="3.90.1570.50">
    <property type="match status" value="1"/>
</dbReference>
<gene>
    <name evidence="9" type="ORF">EWV57_20890</name>
</gene>
<dbReference type="CDD" id="cd02440">
    <property type="entry name" value="AdoMet_MTases"/>
    <property type="match status" value="1"/>
</dbReference>
<dbReference type="GO" id="GO:0009035">
    <property type="term" value="F:type I site-specific deoxyribonuclease activity"/>
    <property type="evidence" value="ECO:0007669"/>
    <property type="project" value="UniProtKB-EC"/>
</dbReference>
<evidence type="ECO:0000256" key="5">
    <source>
        <dbReference type="ARBA" id="ARBA00022747"/>
    </source>
</evidence>
<protein>
    <recommendedName>
        <fullName evidence="1">site-specific DNA-methyltransferase (adenine-specific)</fullName>
        <ecNumber evidence="1">2.1.1.72</ecNumber>
    </recommendedName>
</protein>
<keyword evidence="4" id="KW-0949">S-adenosyl-L-methionine</keyword>
<dbReference type="Proteomes" id="UP000316958">
    <property type="component" value="Unassembled WGS sequence"/>
</dbReference>
<reference evidence="9 10" key="1">
    <citation type="submission" date="2019-01" db="EMBL/GenBank/DDBJ databases">
        <title>Coherence of Microcystis species and biogeography revealed through population genomics.</title>
        <authorList>
            <person name="Perez-Carrascal O.M."/>
            <person name="Terrat Y."/>
            <person name="Giani A."/>
            <person name="Fortin N."/>
            <person name="Tromas N."/>
            <person name="Shapiro B.J."/>
        </authorList>
    </citation>
    <scope>NUCLEOTIDE SEQUENCE [LARGE SCALE GENOMIC DNA]</scope>
    <source>
        <strain evidence="9">Ma_QC_Ch_20071001_S25D</strain>
    </source>
</reference>
<accession>A0A552FEV1</accession>
<evidence type="ECO:0000259" key="7">
    <source>
        <dbReference type="Pfam" id="PF02384"/>
    </source>
</evidence>
<dbReference type="SUPFAM" id="SSF53335">
    <property type="entry name" value="S-adenosyl-L-methionine-dependent methyltransferases"/>
    <property type="match status" value="1"/>
</dbReference>
<evidence type="ECO:0000259" key="8">
    <source>
        <dbReference type="Pfam" id="PF04313"/>
    </source>
</evidence>
<evidence type="ECO:0000313" key="10">
    <source>
        <dbReference type="Proteomes" id="UP000316958"/>
    </source>
</evidence>
<keyword evidence="5" id="KW-0680">Restriction system</keyword>
<evidence type="ECO:0000313" key="9">
    <source>
        <dbReference type="EMBL" id="TRU45257.1"/>
    </source>
</evidence>
<comment type="catalytic activity">
    <reaction evidence="6">
        <text>a 2'-deoxyadenosine in DNA + S-adenosyl-L-methionine = an N(6)-methyl-2'-deoxyadenosine in DNA + S-adenosyl-L-homocysteine + H(+)</text>
        <dbReference type="Rhea" id="RHEA:15197"/>
        <dbReference type="Rhea" id="RHEA-COMP:12418"/>
        <dbReference type="Rhea" id="RHEA-COMP:12419"/>
        <dbReference type="ChEBI" id="CHEBI:15378"/>
        <dbReference type="ChEBI" id="CHEBI:57856"/>
        <dbReference type="ChEBI" id="CHEBI:59789"/>
        <dbReference type="ChEBI" id="CHEBI:90615"/>
        <dbReference type="ChEBI" id="CHEBI:90616"/>
        <dbReference type="EC" id="2.1.1.72"/>
    </reaction>
</comment>